<comment type="caution">
    <text evidence="8">The sequence shown here is derived from an EMBL/GenBank/DDBJ whole genome shotgun (WGS) entry which is preliminary data.</text>
</comment>
<dbReference type="GO" id="GO:0016887">
    <property type="term" value="F:ATP hydrolysis activity"/>
    <property type="evidence" value="ECO:0007669"/>
    <property type="project" value="InterPro"/>
</dbReference>
<comment type="similarity">
    <text evidence="2">Belongs to the CDC6/cdc18 family.</text>
</comment>
<dbReference type="GO" id="GO:0005634">
    <property type="term" value="C:nucleus"/>
    <property type="evidence" value="ECO:0007669"/>
    <property type="project" value="UniProtKB-SubCell"/>
</dbReference>
<dbReference type="InterPro" id="IPR050311">
    <property type="entry name" value="ORC1/CDC6"/>
</dbReference>
<dbReference type="PIRSF" id="PIRSF001767">
    <property type="entry name" value="Cdc6"/>
    <property type="match status" value="1"/>
</dbReference>
<dbReference type="AlphaFoldDB" id="A0A814CI94"/>
<gene>
    <name evidence="8" type="ORF">OXX778_LOCUS13400</name>
</gene>
<dbReference type="GO" id="GO:0033314">
    <property type="term" value="P:mitotic DNA replication checkpoint signaling"/>
    <property type="evidence" value="ECO:0007669"/>
    <property type="project" value="TreeGrafter"/>
</dbReference>
<name>A0A814CI94_9BILA</name>
<sequence>MCSVKEIYSEAKKALNASATDRVVGREKENDEIYDYLASCFGNKNGLSVYINGQPGTGKTFSVNTMLDSLKEEFKFNKIFLNCMSVKNIQNMYKTVLSEMISNKIDSNLAMPKRCTKESLQKLIESCITSIKHHLVLVLDEIDQIETTIKNASDIYKLFELPYLPNSKLILIGIANSLDFTDRLLPRLELTPEHKPKVIKFLPYTKDDIINIVKDRLSKVQLMYDNCVIIDDKALMLCASKIASTNGDIRKVLDICRRAIELNEQEAKLTNLETIKTVNIAQMMKIFNAVNPITNSNLDRNTMPLMQKILLCTILLCNIETKVKEVTLSKLFEKFNKICKSYSTSVDSESEFVNLCILIQDNGLIEVKKAKEVRNYKLSLKIDEQELRDKLQDETFMADILTNRAYK</sequence>
<proteinExistence type="inferred from homology"/>
<dbReference type="InterPro" id="IPR016314">
    <property type="entry name" value="Cdc6/18"/>
</dbReference>
<accession>A0A814CI94</accession>
<dbReference type="PANTHER" id="PTHR10763">
    <property type="entry name" value="CELL DIVISION CONTROL PROTEIN 6-RELATED"/>
    <property type="match status" value="1"/>
</dbReference>
<dbReference type="InterPro" id="IPR049945">
    <property type="entry name" value="AAA_22"/>
</dbReference>
<dbReference type="EMBL" id="CAJNOC010002567">
    <property type="protein sequence ID" value="CAF0940474.1"/>
    <property type="molecule type" value="Genomic_DNA"/>
</dbReference>
<evidence type="ECO:0000313" key="8">
    <source>
        <dbReference type="EMBL" id="CAF0940474.1"/>
    </source>
</evidence>
<dbReference type="InterPro" id="IPR027417">
    <property type="entry name" value="P-loop_NTPase"/>
</dbReference>
<dbReference type="SMART" id="SM01074">
    <property type="entry name" value="Cdc6_C"/>
    <property type="match status" value="1"/>
</dbReference>
<dbReference type="InterPro" id="IPR015163">
    <property type="entry name" value="Cdc6_C"/>
</dbReference>
<dbReference type="Gene3D" id="3.40.50.300">
    <property type="entry name" value="P-loop containing nucleotide triphosphate hydrolases"/>
    <property type="match status" value="1"/>
</dbReference>
<dbReference type="GO" id="GO:0051301">
    <property type="term" value="P:cell division"/>
    <property type="evidence" value="ECO:0007669"/>
    <property type="project" value="UniProtKB-KW"/>
</dbReference>
<evidence type="ECO:0000256" key="3">
    <source>
        <dbReference type="ARBA" id="ARBA00022618"/>
    </source>
</evidence>
<reference evidence="8" key="1">
    <citation type="submission" date="2021-02" db="EMBL/GenBank/DDBJ databases">
        <authorList>
            <person name="Nowell W R."/>
        </authorList>
    </citation>
    <scope>NUCLEOTIDE SEQUENCE</scope>
    <source>
        <strain evidence="8">Ploen Becks lab</strain>
    </source>
</reference>
<dbReference type="InterPro" id="IPR054425">
    <property type="entry name" value="Cdc6_ORC1-like_ATPase_lid"/>
</dbReference>
<keyword evidence="5" id="KW-0539">Nucleus</keyword>
<dbReference type="PANTHER" id="PTHR10763:SF26">
    <property type="entry name" value="CELL DIVISION CONTROL PROTEIN 6 HOMOLOG"/>
    <property type="match status" value="1"/>
</dbReference>
<evidence type="ECO:0000256" key="1">
    <source>
        <dbReference type="ARBA" id="ARBA00004123"/>
    </source>
</evidence>
<evidence type="ECO:0000256" key="2">
    <source>
        <dbReference type="ARBA" id="ARBA00006184"/>
    </source>
</evidence>
<keyword evidence="3" id="KW-0132">Cell division</keyword>
<dbReference type="GO" id="GO:0003688">
    <property type="term" value="F:DNA replication origin binding"/>
    <property type="evidence" value="ECO:0007669"/>
    <property type="project" value="TreeGrafter"/>
</dbReference>
<dbReference type="Gene3D" id="1.10.10.10">
    <property type="entry name" value="Winged helix-like DNA-binding domain superfamily/Winged helix DNA-binding domain"/>
    <property type="match status" value="1"/>
</dbReference>
<dbReference type="Gene3D" id="1.10.8.60">
    <property type="match status" value="1"/>
</dbReference>
<protein>
    <recommendedName>
        <fullName evidence="7">Cdc6 C-terminal domain-containing protein</fullName>
    </recommendedName>
</protein>
<dbReference type="Pfam" id="PF13401">
    <property type="entry name" value="AAA_22"/>
    <property type="match status" value="1"/>
</dbReference>
<evidence type="ECO:0000256" key="6">
    <source>
        <dbReference type="ARBA" id="ARBA00023306"/>
    </source>
</evidence>
<keyword evidence="6" id="KW-0131">Cell cycle</keyword>
<evidence type="ECO:0000313" key="9">
    <source>
        <dbReference type="Proteomes" id="UP000663879"/>
    </source>
</evidence>
<dbReference type="InterPro" id="IPR036388">
    <property type="entry name" value="WH-like_DNA-bd_sf"/>
</dbReference>
<dbReference type="Pfam" id="PF22606">
    <property type="entry name" value="Cdc6-ORC-like_ATPase_lid"/>
    <property type="match status" value="1"/>
</dbReference>
<dbReference type="InterPro" id="IPR036390">
    <property type="entry name" value="WH_DNA-bd_sf"/>
</dbReference>
<dbReference type="Proteomes" id="UP000663879">
    <property type="component" value="Unassembled WGS sequence"/>
</dbReference>
<evidence type="ECO:0000256" key="4">
    <source>
        <dbReference type="ARBA" id="ARBA00022705"/>
    </source>
</evidence>
<organism evidence="8 9">
    <name type="scientific">Brachionus calyciflorus</name>
    <dbReference type="NCBI Taxonomy" id="104777"/>
    <lineage>
        <taxon>Eukaryota</taxon>
        <taxon>Metazoa</taxon>
        <taxon>Spiralia</taxon>
        <taxon>Gnathifera</taxon>
        <taxon>Rotifera</taxon>
        <taxon>Eurotatoria</taxon>
        <taxon>Monogononta</taxon>
        <taxon>Pseudotrocha</taxon>
        <taxon>Ploima</taxon>
        <taxon>Brachionidae</taxon>
        <taxon>Brachionus</taxon>
    </lineage>
</organism>
<keyword evidence="9" id="KW-1185">Reference proteome</keyword>
<dbReference type="OrthoDB" id="1926878at2759"/>
<evidence type="ECO:0000259" key="7">
    <source>
        <dbReference type="SMART" id="SM01074"/>
    </source>
</evidence>
<dbReference type="SUPFAM" id="SSF46785">
    <property type="entry name" value="Winged helix' DNA-binding domain"/>
    <property type="match status" value="1"/>
</dbReference>
<comment type="subcellular location">
    <subcellularLocation>
        <location evidence="1">Nucleus</location>
    </subcellularLocation>
</comment>
<dbReference type="Pfam" id="PF09079">
    <property type="entry name" value="WHD_Cdc6"/>
    <property type="match status" value="1"/>
</dbReference>
<keyword evidence="4" id="KW-0235">DNA replication</keyword>
<feature type="domain" description="Cdc6 C-terminal" evidence="7">
    <location>
        <begin position="311"/>
        <end position="391"/>
    </location>
</feature>
<dbReference type="GO" id="GO:0006270">
    <property type="term" value="P:DNA replication initiation"/>
    <property type="evidence" value="ECO:0007669"/>
    <property type="project" value="InterPro"/>
</dbReference>
<dbReference type="SUPFAM" id="SSF52540">
    <property type="entry name" value="P-loop containing nucleoside triphosphate hydrolases"/>
    <property type="match status" value="1"/>
</dbReference>
<evidence type="ECO:0000256" key="5">
    <source>
        <dbReference type="ARBA" id="ARBA00023242"/>
    </source>
</evidence>